<dbReference type="SMART" id="SM00382">
    <property type="entry name" value="AAA"/>
    <property type="match status" value="1"/>
</dbReference>
<accession>A0A3B0S476</accession>
<dbReference type="Pfam" id="PF00004">
    <property type="entry name" value="AAA"/>
    <property type="match status" value="1"/>
</dbReference>
<dbReference type="InterPro" id="IPR027417">
    <property type="entry name" value="P-loop_NTPase"/>
</dbReference>
<feature type="domain" description="AAA+ ATPase" evidence="2">
    <location>
        <begin position="128"/>
        <end position="317"/>
    </location>
</feature>
<protein>
    <submittedName>
        <fullName evidence="3">Cell division protein FtsH</fullName>
    </submittedName>
</protein>
<dbReference type="GO" id="GO:0005524">
    <property type="term" value="F:ATP binding"/>
    <property type="evidence" value="ECO:0007669"/>
    <property type="project" value="InterPro"/>
</dbReference>
<keyword evidence="1" id="KW-1133">Transmembrane helix</keyword>
<dbReference type="GO" id="GO:0016887">
    <property type="term" value="F:ATP hydrolysis activity"/>
    <property type="evidence" value="ECO:0007669"/>
    <property type="project" value="InterPro"/>
</dbReference>
<dbReference type="InterPro" id="IPR000642">
    <property type="entry name" value="Peptidase_M41"/>
</dbReference>
<evidence type="ECO:0000313" key="3">
    <source>
        <dbReference type="EMBL" id="VAV99637.1"/>
    </source>
</evidence>
<dbReference type="GO" id="GO:0051301">
    <property type="term" value="P:cell division"/>
    <property type="evidence" value="ECO:0007669"/>
    <property type="project" value="UniProtKB-KW"/>
</dbReference>
<reference evidence="3" key="1">
    <citation type="submission" date="2018-06" db="EMBL/GenBank/DDBJ databases">
        <authorList>
            <person name="Zhirakovskaya E."/>
        </authorList>
    </citation>
    <scope>NUCLEOTIDE SEQUENCE</scope>
</reference>
<dbReference type="SUPFAM" id="SSF52540">
    <property type="entry name" value="P-loop containing nucleoside triphosphate hydrolases"/>
    <property type="match status" value="1"/>
</dbReference>
<dbReference type="InterPro" id="IPR037219">
    <property type="entry name" value="Peptidase_M41-like"/>
</dbReference>
<dbReference type="GO" id="GO:0006508">
    <property type="term" value="P:proteolysis"/>
    <property type="evidence" value="ECO:0007669"/>
    <property type="project" value="InterPro"/>
</dbReference>
<dbReference type="PROSITE" id="PS00674">
    <property type="entry name" value="AAA"/>
    <property type="match status" value="1"/>
</dbReference>
<dbReference type="Gene3D" id="1.20.58.760">
    <property type="entry name" value="Peptidase M41"/>
    <property type="match status" value="1"/>
</dbReference>
<feature type="transmembrane region" description="Helical" evidence="1">
    <location>
        <begin position="53"/>
        <end position="72"/>
    </location>
</feature>
<dbReference type="GO" id="GO:0004222">
    <property type="term" value="F:metalloendopeptidase activity"/>
    <property type="evidence" value="ECO:0007669"/>
    <property type="project" value="InterPro"/>
</dbReference>
<proteinExistence type="predicted"/>
<dbReference type="EMBL" id="UOEK01000167">
    <property type="protein sequence ID" value="VAV99637.1"/>
    <property type="molecule type" value="Genomic_DNA"/>
</dbReference>
<evidence type="ECO:0000259" key="2">
    <source>
        <dbReference type="SMART" id="SM00382"/>
    </source>
</evidence>
<name>A0A3B0S476_9ZZZZ</name>
<keyword evidence="3" id="KW-0132">Cell division</keyword>
<dbReference type="InterPro" id="IPR003593">
    <property type="entry name" value="AAA+_ATPase"/>
</dbReference>
<dbReference type="InterPro" id="IPR003960">
    <property type="entry name" value="ATPase_AAA_CS"/>
</dbReference>
<keyword evidence="1" id="KW-0812">Transmembrane</keyword>
<dbReference type="AlphaFoldDB" id="A0A3B0S476"/>
<gene>
    <name evidence="3" type="ORF">MNBD_ACTINO02-101</name>
</gene>
<organism evidence="3">
    <name type="scientific">hydrothermal vent metagenome</name>
    <dbReference type="NCBI Taxonomy" id="652676"/>
    <lineage>
        <taxon>unclassified sequences</taxon>
        <taxon>metagenomes</taxon>
        <taxon>ecological metagenomes</taxon>
    </lineage>
</organism>
<dbReference type="SUPFAM" id="SSF140990">
    <property type="entry name" value="FtsH protease domain-like"/>
    <property type="match status" value="1"/>
</dbReference>
<dbReference type="GO" id="GO:0005886">
    <property type="term" value="C:plasma membrane"/>
    <property type="evidence" value="ECO:0007669"/>
    <property type="project" value="TreeGrafter"/>
</dbReference>
<dbReference type="PANTHER" id="PTHR23076">
    <property type="entry name" value="METALLOPROTEASE M41 FTSH"/>
    <property type="match status" value="1"/>
</dbReference>
<dbReference type="Gene3D" id="3.40.50.300">
    <property type="entry name" value="P-loop containing nucleotide triphosphate hydrolases"/>
    <property type="match status" value="1"/>
</dbReference>
<keyword evidence="1" id="KW-0472">Membrane</keyword>
<feature type="transmembrane region" description="Helical" evidence="1">
    <location>
        <begin position="17"/>
        <end position="33"/>
    </location>
</feature>
<sequence length="625" mass="68460">MTFDVAATREKNRQRRLARLLVVLAPLAAWVWARHIMQRNPISPGFPSLGPDAILWVPGLGIVLVLALVLILPMKGNSKSPHTIYLPEQIDVSFSDVKGLGSVSREVQHTLEVFLNHKRFREEMGGNPRRGVLFEGPPGTGKTHVAKALAAEAGVPFLYVSSTAFQSMWYGATARKIRSYFRDLRKIAREHGGAIGFIEEIDAIALKRGAMSGFTPRTESAGSVVNRNAMSSGTGGVVNELLIQMQSFDEPTRRIRFKNWFIRLANGYLPAHRQIKTAVPGFANVLLIGATNRADALDPALLRPGRFDRILHFGLPNQVDRMELVEYFMASRSHVAGLAAPNRIKATAARTMGYSPASLERLFDEALLVALRDGRKEFTENDLHQAQMEVEIGLPNPTVYTPEDRETVATHEAGHAAVAYLVGKNRRLEVLSIVKRKDSLGLLSHRDVDERHGNTHSEMVASLQISLGGMVAEEEFFHESGTGPSGDLKAATTTACMMVGVYGLGDSLASFLAVPDSPLASSLVGRVLDNPGAKAEVETILASAKMQTSDLIRDHRYLVEALRDALLEREELIGDEILEVLRLAETQALKSGRVVVQLSDDGADIVEPAKDINLFKAQAPREQPN</sequence>
<dbReference type="Gene3D" id="1.10.8.60">
    <property type="match status" value="1"/>
</dbReference>
<dbReference type="GO" id="GO:0030163">
    <property type="term" value="P:protein catabolic process"/>
    <property type="evidence" value="ECO:0007669"/>
    <property type="project" value="TreeGrafter"/>
</dbReference>
<keyword evidence="3" id="KW-0131">Cell cycle</keyword>
<dbReference type="Pfam" id="PF01434">
    <property type="entry name" value="Peptidase_M41"/>
    <property type="match status" value="1"/>
</dbReference>
<evidence type="ECO:0000256" key="1">
    <source>
        <dbReference type="SAM" id="Phobius"/>
    </source>
</evidence>
<dbReference type="InterPro" id="IPR003959">
    <property type="entry name" value="ATPase_AAA_core"/>
</dbReference>
<dbReference type="GO" id="GO:0004176">
    <property type="term" value="F:ATP-dependent peptidase activity"/>
    <property type="evidence" value="ECO:0007669"/>
    <property type="project" value="InterPro"/>
</dbReference>
<dbReference type="PANTHER" id="PTHR23076:SF97">
    <property type="entry name" value="ATP-DEPENDENT ZINC METALLOPROTEASE YME1L1"/>
    <property type="match status" value="1"/>
</dbReference>